<reference evidence="3 4" key="1">
    <citation type="journal article" date="2015" name="Genome Biol. Evol.">
        <title>Comparative Genomics of a Bacterivorous Green Alga Reveals Evolutionary Causalities and Consequences of Phago-Mixotrophic Mode of Nutrition.</title>
        <authorList>
            <person name="Burns J.A."/>
            <person name="Paasch A."/>
            <person name="Narechania A."/>
            <person name="Kim E."/>
        </authorList>
    </citation>
    <scope>NUCLEOTIDE SEQUENCE [LARGE SCALE GENOMIC DNA]</scope>
    <source>
        <strain evidence="3 4">PLY_AMNH</strain>
    </source>
</reference>
<feature type="compositionally biased region" description="Polar residues" evidence="1">
    <location>
        <begin position="130"/>
        <end position="144"/>
    </location>
</feature>
<evidence type="ECO:0000313" key="3">
    <source>
        <dbReference type="EMBL" id="KAK3242398.1"/>
    </source>
</evidence>
<sequence>MPYKNALINVLQTLILSNQLLVVHICLREEVLNSLTDSSSSWGGILLIVTTCSICACIIRLMSTDLVVISSGSIRPIMEEFKKMFGGRIKQRSEKTLHENMTFQDEGDSVDLQAASEDPAELAQLDATEHQQAVSGDSSASGTGVANGAGEQ</sequence>
<evidence type="ECO:0000313" key="4">
    <source>
        <dbReference type="Proteomes" id="UP001190700"/>
    </source>
</evidence>
<accession>A0AAE0BT95</accession>
<gene>
    <name evidence="3" type="ORF">CYMTET_47911</name>
</gene>
<keyword evidence="2" id="KW-0472">Membrane</keyword>
<evidence type="ECO:0000256" key="2">
    <source>
        <dbReference type="SAM" id="Phobius"/>
    </source>
</evidence>
<comment type="caution">
    <text evidence="3">The sequence shown here is derived from an EMBL/GenBank/DDBJ whole genome shotgun (WGS) entry which is preliminary data.</text>
</comment>
<feature type="region of interest" description="Disordered" evidence="1">
    <location>
        <begin position="123"/>
        <end position="152"/>
    </location>
</feature>
<keyword evidence="2" id="KW-1133">Transmembrane helix</keyword>
<keyword evidence="4" id="KW-1185">Reference proteome</keyword>
<dbReference type="Proteomes" id="UP001190700">
    <property type="component" value="Unassembled WGS sequence"/>
</dbReference>
<proteinExistence type="predicted"/>
<dbReference type="AlphaFoldDB" id="A0AAE0BT95"/>
<organism evidence="3 4">
    <name type="scientific">Cymbomonas tetramitiformis</name>
    <dbReference type="NCBI Taxonomy" id="36881"/>
    <lineage>
        <taxon>Eukaryota</taxon>
        <taxon>Viridiplantae</taxon>
        <taxon>Chlorophyta</taxon>
        <taxon>Pyramimonadophyceae</taxon>
        <taxon>Pyramimonadales</taxon>
        <taxon>Pyramimonadaceae</taxon>
        <taxon>Cymbomonas</taxon>
    </lineage>
</organism>
<feature type="transmembrane region" description="Helical" evidence="2">
    <location>
        <begin position="44"/>
        <end position="68"/>
    </location>
</feature>
<name>A0AAE0BT95_9CHLO</name>
<dbReference type="EMBL" id="LGRX02033180">
    <property type="protein sequence ID" value="KAK3242398.1"/>
    <property type="molecule type" value="Genomic_DNA"/>
</dbReference>
<protein>
    <submittedName>
        <fullName evidence="3">Uncharacterized protein</fullName>
    </submittedName>
</protein>
<evidence type="ECO:0000256" key="1">
    <source>
        <dbReference type="SAM" id="MobiDB-lite"/>
    </source>
</evidence>
<keyword evidence="2" id="KW-0812">Transmembrane</keyword>